<comment type="caution">
    <text evidence="2">The sequence shown here is derived from an EMBL/GenBank/DDBJ whole genome shotgun (WGS) entry which is preliminary data.</text>
</comment>
<feature type="region of interest" description="Disordered" evidence="1">
    <location>
        <begin position="848"/>
        <end position="877"/>
    </location>
</feature>
<dbReference type="Proteomes" id="UP000092555">
    <property type="component" value="Unassembled WGS sequence"/>
</dbReference>
<accession>A0A1A0H4V1</accession>
<proteinExistence type="predicted"/>
<dbReference type="GeneID" id="30028230"/>
<protein>
    <submittedName>
        <fullName evidence="2">Uncharacterized protein</fullName>
    </submittedName>
</protein>
<evidence type="ECO:0000256" key="1">
    <source>
        <dbReference type="SAM" id="MobiDB-lite"/>
    </source>
</evidence>
<name>A0A1A0H4V1_9ASCO</name>
<dbReference type="OrthoDB" id="10688527at2759"/>
<evidence type="ECO:0000313" key="3">
    <source>
        <dbReference type="Proteomes" id="UP000092555"/>
    </source>
</evidence>
<dbReference type="RefSeq" id="XP_018709488.1">
    <property type="nucleotide sequence ID" value="XM_018855254.1"/>
</dbReference>
<evidence type="ECO:0000313" key="2">
    <source>
        <dbReference type="EMBL" id="OBA18953.1"/>
    </source>
</evidence>
<gene>
    <name evidence="2" type="ORF">METBIDRAFT_230642</name>
</gene>
<dbReference type="EMBL" id="LXTC01000008">
    <property type="protein sequence ID" value="OBA18953.1"/>
    <property type="molecule type" value="Genomic_DNA"/>
</dbReference>
<keyword evidence="3" id="KW-1185">Reference proteome</keyword>
<organism evidence="2 3">
    <name type="scientific">Metschnikowia bicuspidata var. bicuspidata NRRL YB-4993</name>
    <dbReference type="NCBI Taxonomy" id="869754"/>
    <lineage>
        <taxon>Eukaryota</taxon>
        <taxon>Fungi</taxon>
        <taxon>Dikarya</taxon>
        <taxon>Ascomycota</taxon>
        <taxon>Saccharomycotina</taxon>
        <taxon>Pichiomycetes</taxon>
        <taxon>Metschnikowiaceae</taxon>
        <taxon>Metschnikowia</taxon>
    </lineage>
</organism>
<reference evidence="2 3" key="1">
    <citation type="submission" date="2016-05" db="EMBL/GenBank/DDBJ databases">
        <title>Comparative genomics of biotechnologically important yeasts.</title>
        <authorList>
            <consortium name="DOE Joint Genome Institute"/>
            <person name="Riley R."/>
            <person name="Haridas S."/>
            <person name="Wolfe K.H."/>
            <person name="Lopes M.R."/>
            <person name="Hittinger C.T."/>
            <person name="Goker M."/>
            <person name="Salamov A."/>
            <person name="Wisecaver J."/>
            <person name="Long T.M."/>
            <person name="Aerts A.L."/>
            <person name="Barry K."/>
            <person name="Choi C."/>
            <person name="Clum A."/>
            <person name="Coughlan A.Y."/>
            <person name="Deshpande S."/>
            <person name="Douglass A.P."/>
            <person name="Hanson S.J."/>
            <person name="Klenk H.-P."/>
            <person name="LaButti K."/>
            <person name="Lapidus A."/>
            <person name="Lindquist E."/>
            <person name="Lipzen A."/>
            <person name="Meier-kolthoff J.P."/>
            <person name="Ohm R.A."/>
            <person name="Otillar R.P."/>
            <person name="Pangilinan J."/>
            <person name="Peng Y."/>
            <person name="Rokas A."/>
            <person name="Rosa C.A."/>
            <person name="Scheuner C."/>
            <person name="Sibirny A.A."/>
            <person name="Slot J.C."/>
            <person name="Stielow J.B."/>
            <person name="Sun H."/>
            <person name="Kurtzman C.P."/>
            <person name="Blackwell M."/>
            <person name="Grigoriev I.V."/>
            <person name="Jeffries T.W."/>
        </authorList>
    </citation>
    <scope>NUCLEOTIDE SEQUENCE [LARGE SCALE GENOMIC DNA]</scope>
    <source>
        <strain evidence="2 3">NRRL YB-4993</strain>
    </source>
</reference>
<feature type="compositionally biased region" description="Basic and acidic residues" evidence="1">
    <location>
        <begin position="854"/>
        <end position="869"/>
    </location>
</feature>
<dbReference type="AlphaFoldDB" id="A0A1A0H4V1"/>
<sequence length="1103" mass="124649">MDPQALLVSQFVYWPPGSDFQEIHLIPRNPSSRSHSTGMKQDLRVLIDEDHEISFPNSYVSDDSLRAYHTKSRPETSSSCYSETPRESQTDEIIFDHDNPAKLFPYVGILDYSQIRISRLIPQNTLHTIDPDQKHCLGSILESIYKPRIRSIKRGKISLPQNVFISSKHAFSRYYGSNRFQRQDIQDFEILSYSSYFDPPKPVSPNPIFVLIIISILSVGFQFVLFSASSPPVLQTTSSKDSMKITINSRGKHLQDLRKNLKNLIGKMCSAIFMKHFLYSSVRNPKNVRTKSNISTNNSIESTPPCVLGRKCADTDNIKDSKQYPLPESLCSGLSEDLKLFHSAQQPQQLYAHIYKNQGLDWLLELAHKSSATVCKPDLTNVMTISSSEKTSSADLKHDLLKEEGLSTVQVPVENFILMMIPDNAGFSRENFQDNTSLKLHLIKPNDTVYYKKTSILQILRSVISETDSSLECRDLYNRNGEMRLEKSFLRKRFVERNSPASLEKNSKLHSSIPKSRKSFVDSQILNSSELSSTVEFKSSIASTRRINKLKEEGKNTTYRRIHQMRLRAKTSKCSKELKSRVNASCTSTCTKDGCTYELPCSLRFVESNGNKSNETDSGNKKILTKRYFERCLSSEKMEEVSTRLCLSSHSSGSIRCNSSLLCKNGAMLGAKEMRNESKFNDFLLEFPSSSSELSVARSVFEALLVNDLLPLNIDCLDDPVCALNVGSPTRNPLVFEEITNVKSEEFDCTPTLASQNNGDLKLPKSISGDEKEISISIYPPHSLRGDKVEGNLHNCYHEKISKTTPNWGDLKTDVLYICSNTPLSESQSCSEHTKTFLFNHFDKKNPKVPCNSSEKKHPIQEDSIHQNLEKSTSSNDWSSFSITETALNSNSSKLCSASEYPRTIQLKMPTHSERAFTGPINTTGEFLSDSDDSREFTRADLSSEFPKSILMTCKKQSNREIKRVRFCFPQTPSIPAIPEEFSTRLLSNDLGLSSKFKASVESECKRQDNVRKTLSLSLRPKSTFSESRQESSLPKSKISSKPSLICSTLFDIRKEITLQNIHPQVLILTLSRNGEVFCNRFQYRNGVLKAVSGENADYWECA</sequence>